<reference evidence="2 3" key="1">
    <citation type="submission" date="2019-02" db="EMBL/GenBank/DDBJ databases">
        <title>Emended description of the genus Rhodopseudomonas and description of Rhodopseudomonas albus sp. nov., a non-phototrophic, heavy-metal-tolerant bacterium isolated from garden soil.</title>
        <authorList>
            <person name="Bao Z."/>
            <person name="Cao W.W."/>
            <person name="Sato Y."/>
            <person name="Nishizawa T."/>
            <person name="Zhao J."/>
            <person name="Guo Y."/>
            <person name="Ohta H."/>
        </authorList>
    </citation>
    <scope>NUCLEOTIDE SEQUENCE [LARGE SCALE GENOMIC DNA]</scope>
    <source>
        <strain evidence="2 3">SK50-23</strain>
    </source>
</reference>
<sequence>MSENRSPETCSSQSARGYDRVREWVVDGFALLTAAIVTAHYGLNGFLAMLVVFIGAYVVARVLGDVFWRSSLTWLCLLTGLILISTLVHTLSTMPLLSALLLTLLLPGIAQAYLIWALWPATGSLLHPLPLLCLAWLIALAIWASEPGTLRRLKSAWGLARPSR</sequence>
<feature type="transmembrane region" description="Helical" evidence="1">
    <location>
        <begin position="96"/>
        <end position="119"/>
    </location>
</feature>
<proteinExistence type="predicted"/>
<dbReference type="EMBL" id="CP036498">
    <property type="protein sequence ID" value="QUS38190.1"/>
    <property type="molecule type" value="Genomic_DNA"/>
</dbReference>
<accession>A0ABX8A7D8</accession>
<name>A0ABX8A7D8_9BRAD</name>
<feature type="transmembrane region" description="Helical" evidence="1">
    <location>
        <begin position="125"/>
        <end position="144"/>
    </location>
</feature>
<feature type="transmembrane region" description="Helical" evidence="1">
    <location>
        <begin position="66"/>
        <end position="84"/>
    </location>
</feature>
<gene>
    <name evidence="2" type="ORF">RPMA_04495</name>
</gene>
<evidence type="ECO:0000313" key="2">
    <source>
        <dbReference type="EMBL" id="QUS38190.1"/>
    </source>
</evidence>
<keyword evidence="3" id="KW-1185">Reference proteome</keyword>
<evidence type="ECO:0000256" key="1">
    <source>
        <dbReference type="SAM" id="Phobius"/>
    </source>
</evidence>
<keyword evidence="1" id="KW-1133">Transmembrane helix</keyword>
<protein>
    <submittedName>
        <fullName evidence="2">Uncharacterized protein</fullName>
    </submittedName>
</protein>
<keyword evidence="1" id="KW-0472">Membrane</keyword>
<keyword evidence="1" id="KW-0812">Transmembrane</keyword>
<dbReference type="Proteomes" id="UP000682843">
    <property type="component" value="Chromosome"/>
</dbReference>
<evidence type="ECO:0000313" key="3">
    <source>
        <dbReference type="Proteomes" id="UP000682843"/>
    </source>
</evidence>
<feature type="transmembrane region" description="Helical" evidence="1">
    <location>
        <begin position="29"/>
        <end position="60"/>
    </location>
</feature>
<organism evidence="2 3">
    <name type="scientific">Tardiphaga alba</name>
    <dbReference type="NCBI Taxonomy" id="340268"/>
    <lineage>
        <taxon>Bacteria</taxon>
        <taxon>Pseudomonadati</taxon>
        <taxon>Pseudomonadota</taxon>
        <taxon>Alphaproteobacteria</taxon>
        <taxon>Hyphomicrobiales</taxon>
        <taxon>Nitrobacteraceae</taxon>
        <taxon>Tardiphaga</taxon>
    </lineage>
</organism>
<dbReference type="RefSeq" id="WP_211911726.1">
    <property type="nucleotide sequence ID" value="NZ_CP036498.1"/>
</dbReference>